<sequence>MTINGKGLHVWAARKTASARRSNAIASPLKKDFRHRKADEEKRREFLKVKSVYEARLHPFVYIDESGFRKDISRPYGYAPHGQKCAGVSGWSKAQTYVIGALCGTVPFAFTAFDCSIDSDVFHTWATEILLPELPACSVIVMDNASFHKRQDTLDALQAEGHTVLWLPPYSPDFNPIEKTWAWIKRLRKQWRLADVNALLFWFFTLVTLY</sequence>
<dbReference type="InterPro" id="IPR036397">
    <property type="entry name" value="RNaseH_sf"/>
</dbReference>
<feature type="domain" description="Tc1-like transposase DDE" evidence="1">
    <location>
        <begin position="60"/>
        <end position="193"/>
    </location>
</feature>
<proteinExistence type="predicted"/>
<dbReference type="AlphaFoldDB" id="A0A1C3H1P3"/>
<dbReference type="InterPro" id="IPR047655">
    <property type="entry name" value="Transpos_IS630-like"/>
</dbReference>
<dbReference type="NCBIfam" id="NF033545">
    <property type="entry name" value="transpos_IS630"/>
    <property type="match status" value="1"/>
</dbReference>
<evidence type="ECO:0000313" key="2">
    <source>
        <dbReference type="EMBL" id="SAM56940.1"/>
    </source>
</evidence>
<dbReference type="GO" id="GO:0003676">
    <property type="term" value="F:nucleic acid binding"/>
    <property type="evidence" value="ECO:0007669"/>
    <property type="project" value="InterPro"/>
</dbReference>
<dbReference type="Pfam" id="PF13358">
    <property type="entry name" value="DDE_3"/>
    <property type="match status" value="1"/>
</dbReference>
<protein>
    <submittedName>
        <fullName evidence="2">Mobile element protein</fullName>
    </submittedName>
</protein>
<dbReference type="PANTHER" id="PTHR46564">
    <property type="entry name" value="TRANSPOSASE"/>
    <property type="match status" value="1"/>
</dbReference>
<reference evidence="3" key="1">
    <citation type="submission" date="2016-04" db="EMBL/GenBank/DDBJ databases">
        <authorList>
            <person name="Tagini F."/>
        </authorList>
    </citation>
    <scope>NUCLEOTIDE SEQUENCE [LARGE SCALE GENOMIC DNA]</scope>
    <source>
        <strain evidence="3">CHUV0807</strain>
    </source>
</reference>
<dbReference type="Gene3D" id="3.30.420.10">
    <property type="entry name" value="Ribonuclease H-like superfamily/Ribonuclease H"/>
    <property type="match status" value="1"/>
</dbReference>
<gene>
    <name evidence="2" type="ORF">CHUV0807_0052</name>
</gene>
<evidence type="ECO:0000259" key="1">
    <source>
        <dbReference type="Pfam" id="PF13358"/>
    </source>
</evidence>
<name>A0A1C3H1P3_9GAMM</name>
<dbReference type="InterPro" id="IPR038717">
    <property type="entry name" value="Tc1-like_DDE_dom"/>
</dbReference>
<accession>A0A1C3H1P3</accession>
<dbReference type="EMBL" id="FKLO01000004">
    <property type="protein sequence ID" value="SAM56940.1"/>
    <property type="molecule type" value="Genomic_DNA"/>
</dbReference>
<dbReference type="PANTHER" id="PTHR46564:SF1">
    <property type="entry name" value="TRANSPOSASE"/>
    <property type="match status" value="1"/>
</dbReference>
<organism evidence="2 3">
    <name type="scientific">Cardiobacterium hominis</name>
    <dbReference type="NCBI Taxonomy" id="2718"/>
    <lineage>
        <taxon>Bacteria</taxon>
        <taxon>Pseudomonadati</taxon>
        <taxon>Pseudomonadota</taxon>
        <taxon>Gammaproteobacteria</taxon>
        <taxon>Cardiobacteriales</taxon>
        <taxon>Cardiobacteriaceae</taxon>
        <taxon>Cardiobacterium</taxon>
    </lineage>
</organism>
<evidence type="ECO:0000313" key="3">
    <source>
        <dbReference type="Proteomes" id="UP000190837"/>
    </source>
</evidence>
<dbReference type="Proteomes" id="UP000190837">
    <property type="component" value="Unassembled WGS sequence"/>
</dbReference>